<feature type="region of interest" description="Disordered" evidence="1">
    <location>
        <begin position="1"/>
        <end position="63"/>
    </location>
</feature>
<feature type="compositionally biased region" description="Polar residues" evidence="1">
    <location>
        <begin position="33"/>
        <end position="43"/>
    </location>
</feature>
<evidence type="ECO:0000313" key="4">
    <source>
        <dbReference type="Proteomes" id="UP000663828"/>
    </source>
</evidence>
<evidence type="ECO:0000256" key="1">
    <source>
        <dbReference type="SAM" id="MobiDB-lite"/>
    </source>
</evidence>
<dbReference type="Proteomes" id="UP000663852">
    <property type="component" value="Unassembled WGS sequence"/>
</dbReference>
<organism evidence="3 5">
    <name type="scientific">Adineta ricciae</name>
    <name type="common">Rotifer</name>
    <dbReference type="NCBI Taxonomy" id="249248"/>
    <lineage>
        <taxon>Eukaryota</taxon>
        <taxon>Metazoa</taxon>
        <taxon>Spiralia</taxon>
        <taxon>Gnathifera</taxon>
        <taxon>Rotifera</taxon>
        <taxon>Eurotatoria</taxon>
        <taxon>Bdelloidea</taxon>
        <taxon>Adinetida</taxon>
        <taxon>Adinetidae</taxon>
        <taxon>Adineta</taxon>
    </lineage>
</organism>
<reference evidence="3" key="1">
    <citation type="submission" date="2021-02" db="EMBL/GenBank/DDBJ databases">
        <authorList>
            <person name="Nowell W R."/>
        </authorList>
    </citation>
    <scope>NUCLEOTIDE SEQUENCE</scope>
</reference>
<name>A0A814X7X6_ADIRI</name>
<dbReference type="OrthoDB" id="10043186at2759"/>
<accession>A0A814X7X6</accession>
<comment type="caution">
    <text evidence="3">The sequence shown here is derived from an EMBL/GenBank/DDBJ whole genome shotgun (WGS) entry which is preliminary data.</text>
</comment>
<gene>
    <name evidence="3" type="ORF">EDS130_LOCUS26128</name>
    <name evidence="2" type="ORF">XAT740_LOCUS6494</name>
</gene>
<evidence type="ECO:0000313" key="2">
    <source>
        <dbReference type="EMBL" id="CAF0871021.1"/>
    </source>
</evidence>
<evidence type="ECO:0000313" key="3">
    <source>
        <dbReference type="EMBL" id="CAF1215659.1"/>
    </source>
</evidence>
<dbReference type="AlphaFoldDB" id="A0A814X7X6"/>
<dbReference type="EMBL" id="CAJNOJ010000157">
    <property type="protein sequence ID" value="CAF1215659.1"/>
    <property type="molecule type" value="Genomic_DNA"/>
</dbReference>
<protein>
    <submittedName>
        <fullName evidence="3">Uncharacterized protein</fullName>
    </submittedName>
</protein>
<feature type="compositionally biased region" description="Basic residues" evidence="1">
    <location>
        <begin position="46"/>
        <end position="57"/>
    </location>
</feature>
<keyword evidence="4" id="KW-1185">Reference proteome</keyword>
<feature type="compositionally biased region" description="Basic and acidic residues" evidence="1">
    <location>
        <begin position="10"/>
        <end position="32"/>
    </location>
</feature>
<sequence>MLSFIRKRLPSKDRSDEHFQHIKSNQDEDRINRSQSNNELNGNSHEKKKEKKKKRSIAMKSSSTLNELDTIPIQNQSYSDVDYFPMMSGAFSQQSNDHNKTSSLDRNLMSDCYLNSNDVMKTNNQHIKYAQPVVTKTRAFDIPVVDCRTQPMTSYKDVDHQRTKALQDVMKQRIDKK</sequence>
<proteinExistence type="predicted"/>
<dbReference type="Proteomes" id="UP000663828">
    <property type="component" value="Unassembled WGS sequence"/>
</dbReference>
<evidence type="ECO:0000313" key="5">
    <source>
        <dbReference type="Proteomes" id="UP000663852"/>
    </source>
</evidence>
<dbReference type="EMBL" id="CAJNOR010000295">
    <property type="protein sequence ID" value="CAF0871021.1"/>
    <property type="molecule type" value="Genomic_DNA"/>
</dbReference>